<feature type="transmembrane region" description="Helical" evidence="3">
    <location>
        <begin position="92"/>
        <end position="110"/>
    </location>
</feature>
<dbReference type="EC" id="2.7.7.65" evidence="1"/>
<dbReference type="Pfam" id="PF00990">
    <property type="entry name" value="GGDEF"/>
    <property type="match status" value="1"/>
</dbReference>
<protein>
    <recommendedName>
        <fullName evidence="1">diguanylate cyclase</fullName>
        <ecNumber evidence="1">2.7.7.65</ecNumber>
    </recommendedName>
</protein>
<dbReference type="InterPro" id="IPR043128">
    <property type="entry name" value="Rev_trsase/Diguanyl_cyclase"/>
</dbReference>
<accession>A0A1S2NA49</accession>
<reference evidence="5 6" key="1">
    <citation type="submission" date="2014-10" db="EMBL/GenBank/DDBJ databases">
        <authorList>
            <person name="Seo M.-J."/>
            <person name="Seok Y.J."/>
            <person name="Cha I.-T."/>
        </authorList>
    </citation>
    <scope>NUCLEOTIDE SEQUENCE [LARGE SCALE GENOMIC DNA]</scope>
    <source>
        <strain evidence="5 6">NEU</strain>
    </source>
</reference>
<comment type="caution">
    <text evidence="5">The sequence shown here is derived from an EMBL/GenBank/DDBJ whole genome shotgun (WGS) entry which is preliminary data.</text>
</comment>
<dbReference type="InterPro" id="IPR029787">
    <property type="entry name" value="Nucleotide_cyclase"/>
</dbReference>
<feature type="transmembrane region" description="Helical" evidence="3">
    <location>
        <begin position="63"/>
        <end position="80"/>
    </location>
</feature>
<dbReference type="PANTHER" id="PTHR45138:SF9">
    <property type="entry name" value="DIGUANYLATE CYCLASE DGCM-RELATED"/>
    <property type="match status" value="1"/>
</dbReference>
<dbReference type="PROSITE" id="PS50887">
    <property type="entry name" value="GGDEF"/>
    <property type="match status" value="1"/>
</dbReference>
<evidence type="ECO:0000256" key="1">
    <source>
        <dbReference type="ARBA" id="ARBA00012528"/>
    </source>
</evidence>
<keyword evidence="3" id="KW-0472">Membrane</keyword>
<evidence type="ECO:0000313" key="5">
    <source>
        <dbReference type="EMBL" id="OIJ41660.1"/>
    </source>
</evidence>
<dbReference type="NCBIfam" id="TIGR00254">
    <property type="entry name" value="GGDEF"/>
    <property type="match status" value="1"/>
</dbReference>
<dbReference type="InterPro" id="IPR000160">
    <property type="entry name" value="GGDEF_dom"/>
</dbReference>
<dbReference type="Proteomes" id="UP000180246">
    <property type="component" value="Unassembled WGS sequence"/>
</dbReference>
<dbReference type="CDD" id="cd01949">
    <property type="entry name" value="GGDEF"/>
    <property type="match status" value="1"/>
</dbReference>
<dbReference type="FunFam" id="3.30.70.270:FF:000001">
    <property type="entry name" value="Diguanylate cyclase domain protein"/>
    <property type="match status" value="1"/>
</dbReference>
<organism evidence="5 6">
    <name type="scientific">Massilia timonae</name>
    <dbReference type="NCBI Taxonomy" id="47229"/>
    <lineage>
        <taxon>Bacteria</taxon>
        <taxon>Pseudomonadati</taxon>
        <taxon>Pseudomonadota</taxon>
        <taxon>Betaproteobacteria</taxon>
        <taxon>Burkholderiales</taxon>
        <taxon>Oxalobacteraceae</taxon>
        <taxon>Telluria group</taxon>
        <taxon>Massilia</taxon>
    </lineage>
</organism>
<evidence type="ECO:0000256" key="2">
    <source>
        <dbReference type="ARBA" id="ARBA00034247"/>
    </source>
</evidence>
<sequence length="378" mass="41718">MKFHPLTGEFARAADETEFLNSQLPRTRSLLGFTLLFCVVFFQFFFLTDIAALGLDTALRETLPARLGVAVNGGICAWLAYRRPLSIRGTRLAASSAEILSLGCFMVVALARPNEVHWHALSMVVIQVVIYLYIPNRLAYATAIASGGVIVFLTLVHTLLPPRPVADLLTMGMLLAMINTFGILAARRFNRVAREEFRLQTQLKRLAERDQLTGCYNRHYLNDHLLGAELARARRFGHPVSVVLCDIDHFKHINDTFGHHQGDHVIQNFATLLQRMTRQGVDAVVRYGGEEFLLILPETGPAGATVLADRLRDAFAASTFTVDGEPVPTSASFGVAAFDFASADLRVTLPDLIVAADKQLYAAKRNGRNRVESVELAA</sequence>
<evidence type="ECO:0000313" key="6">
    <source>
        <dbReference type="Proteomes" id="UP000180246"/>
    </source>
</evidence>
<dbReference type="EMBL" id="JRYB01000001">
    <property type="protein sequence ID" value="OIJ41660.1"/>
    <property type="molecule type" value="Genomic_DNA"/>
</dbReference>
<feature type="domain" description="GGDEF" evidence="4">
    <location>
        <begin position="238"/>
        <end position="376"/>
    </location>
</feature>
<dbReference type="InterPro" id="IPR050469">
    <property type="entry name" value="Diguanylate_Cyclase"/>
</dbReference>
<proteinExistence type="predicted"/>
<dbReference type="SUPFAM" id="SSF55073">
    <property type="entry name" value="Nucleotide cyclase"/>
    <property type="match status" value="1"/>
</dbReference>
<name>A0A1S2NA49_9BURK</name>
<dbReference type="AlphaFoldDB" id="A0A1S2NA49"/>
<comment type="catalytic activity">
    <reaction evidence="2">
        <text>2 GTP = 3',3'-c-di-GMP + 2 diphosphate</text>
        <dbReference type="Rhea" id="RHEA:24898"/>
        <dbReference type="ChEBI" id="CHEBI:33019"/>
        <dbReference type="ChEBI" id="CHEBI:37565"/>
        <dbReference type="ChEBI" id="CHEBI:58805"/>
        <dbReference type="EC" id="2.7.7.65"/>
    </reaction>
</comment>
<keyword evidence="3" id="KW-1133">Transmembrane helix</keyword>
<dbReference type="Gene3D" id="3.30.70.270">
    <property type="match status" value="1"/>
</dbReference>
<feature type="transmembrane region" description="Helical" evidence="3">
    <location>
        <begin position="141"/>
        <end position="160"/>
    </location>
</feature>
<feature type="transmembrane region" description="Helical" evidence="3">
    <location>
        <begin position="30"/>
        <end position="51"/>
    </location>
</feature>
<dbReference type="PANTHER" id="PTHR45138">
    <property type="entry name" value="REGULATORY COMPONENTS OF SENSORY TRANSDUCTION SYSTEM"/>
    <property type="match status" value="1"/>
</dbReference>
<evidence type="ECO:0000259" key="4">
    <source>
        <dbReference type="PROSITE" id="PS50887"/>
    </source>
</evidence>
<dbReference type="SMART" id="SM00267">
    <property type="entry name" value="GGDEF"/>
    <property type="match status" value="1"/>
</dbReference>
<dbReference type="GO" id="GO:0052621">
    <property type="term" value="F:diguanylate cyclase activity"/>
    <property type="evidence" value="ECO:0007669"/>
    <property type="project" value="UniProtKB-EC"/>
</dbReference>
<dbReference type="RefSeq" id="WP_071361017.1">
    <property type="nucleotide sequence ID" value="NZ_JRYB01000001.1"/>
</dbReference>
<keyword evidence="3" id="KW-0812">Transmembrane</keyword>
<feature type="transmembrane region" description="Helical" evidence="3">
    <location>
        <begin position="166"/>
        <end position="186"/>
    </location>
</feature>
<evidence type="ECO:0000256" key="3">
    <source>
        <dbReference type="SAM" id="Phobius"/>
    </source>
</evidence>
<feature type="transmembrane region" description="Helical" evidence="3">
    <location>
        <begin position="116"/>
        <end position="134"/>
    </location>
</feature>
<gene>
    <name evidence="5" type="ORF">LO55_1521</name>
</gene>